<keyword evidence="1" id="KW-0802">TPR repeat</keyword>
<comment type="caution">
    <text evidence="2">The sequence shown here is derived from an EMBL/GenBank/DDBJ whole genome shotgun (WGS) entry which is preliminary data.</text>
</comment>
<proteinExistence type="predicted"/>
<name>A0A926WKN2_9NOST</name>
<dbReference type="InterPro" id="IPR011990">
    <property type="entry name" value="TPR-like_helical_dom_sf"/>
</dbReference>
<evidence type="ECO:0000313" key="2">
    <source>
        <dbReference type="EMBL" id="MBD2295795.1"/>
    </source>
</evidence>
<reference evidence="3" key="1">
    <citation type="journal article" date="2020" name="ISME J.">
        <title>Comparative genomics reveals insights into cyanobacterial evolution and habitat adaptation.</title>
        <authorList>
            <person name="Chen M.Y."/>
            <person name="Teng W.K."/>
            <person name="Zhao L."/>
            <person name="Hu C.X."/>
            <person name="Zhou Y.K."/>
            <person name="Han B.P."/>
            <person name="Song L.R."/>
            <person name="Shu W.S."/>
        </authorList>
    </citation>
    <scope>NUCLEOTIDE SEQUENCE [LARGE SCALE GENOMIC DNA]</scope>
    <source>
        <strain evidence="3">FACHB-251</strain>
    </source>
</reference>
<dbReference type="InterPro" id="IPR019734">
    <property type="entry name" value="TPR_rpt"/>
</dbReference>
<organism evidence="2 3">
    <name type="scientific">Anabaena sphaerica FACHB-251</name>
    <dbReference type="NCBI Taxonomy" id="2692883"/>
    <lineage>
        <taxon>Bacteria</taxon>
        <taxon>Bacillati</taxon>
        <taxon>Cyanobacteriota</taxon>
        <taxon>Cyanophyceae</taxon>
        <taxon>Nostocales</taxon>
        <taxon>Nostocaceae</taxon>
        <taxon>Anabaena</taxon>
    </lineage>
</organism>
<dbReference type="EMBL" id="JACJQU010000015">
    <property type="protein sequence ID" value="MBD2295795.1"/>
    <property type="molecule type" value="Genomic_DNA"/>
</dbReference>
<dbReference type="RefSeq" id="WP_190563485.1">
    <property type="nucleotide sequence ID" value="NZ_JACJQU010000015.1"/>
</dbReference>
<feature type="repeat" description="TPR" evidence="1">
    <location>
        <begin position="15"/>
        <end position="48"/>
    </location>
</feature>
<dbReference type="Gene3D" id="1.25.40.10">
    <property type="entry name" value="Tetratricopeptide repeat domain"/>
    <property type="match status" value="1"/>
</dbReference>
<evidence type="ECO:0000256" key="1">
    <source>
        <dbReference type="PROSITE-ProRule" id="PRU00339"/>
    </source>
</evidence>
<protein>
    <submittedName>
        <fullName evidence="2">Tetratricopeptide repeat protein</fullName>
    </submittedName>
</protein>
<dbReference type="PROSITE" id="PS50005">
    <property type="entry name" value="TPR"/>
    <property type="match status" value="1"/>
</dbReference>
<dbReference type="SUPFAM" id="SSF48452">
    <property type="entry name" value="TPR-like"/>
    <property type="match status" value="1"/>
</dbReference>
<keyword evidence="3" id="KW-1185">Reference proteome</keyword>
<accession>A0A926WKN2</accession>
<sequence length="118" mass="13423">MSEYNQAVAKEVNHLAAINNIGFIKYEQGDKEAAIQQWQQAVKINNQSAEATLALAVALYSQGEQKQAYYLAETALKLDKNFAEFHWMKKNLWGQSMITDAQKFLSTPPMRTLLSQLR</sequence>
<dbReference type="SMART" id="SM00028">
    <property type="entry name" value="TPR"/>
    <property type="match status" value="2"/>
</dbReference>
<dbReference type="Pfam" id="PF13414">
    <property type="entry name" value="TPR_11"/>
    <property type="match status" value="1"/>
</dbReference>
<gene>
    <name evidence="2" type="ORF">H6G06_20530</name>
</gene>
<dbReference type="Proteomes" id="UP000662185">
    <property type="component" value="Unassembled WGS sequence"/>
</dbReference>
<evidence type="ECO:0000313" key="3">
    <source>
        <dbReference type="Proteomes" id="UP000662185"/>
    </source>
</evidence>
<dbReference type="AlphaFoldDB" id="A0A926WKN2"/>